<evidence type="ECO:0000256" key="1">
    <source>
        <dbReference type="SAM" id="MobiDB-lite"/>
    </source>
</evidence>
<dbReference type="EMBL" id="CP001661">
    <property type="protein sequence ID" value="ACT19687.1"/>
    <property type="molecule type" value="Genomic_DNA"/>
</dbReference>
<proteinExistence type="predicted"/>
<organism evidence="2">
    <name type="scientific">Geobacter sp. (strain M21)</name>
    <dbReference type="NCBI Taxonomy" id="443144"/>
    <lineage>
        <taxon>Bacteria</taxon>
        <taxon>Pseudomonadati</taxon>
        <taxon>Thermodesulfobacteriota</taxon>
        <taxon>Desulfuromonadia</taxon>
        <taxon>Geobacterales</taxon>
        <taxon>Geobacteraceae</taxon>
        <taxon>Geobacter</taxon>
    </lineage>
</organism>
<accession>C6E6Q9</accession>
<feature type="region of interest" description="Disordered" evidence="1">
    <location>
        <begin position="45"/>
        <end position="64"/>
    </location>
</feature>
<reference evidence="2" key="1">
    <citation type="submission" date="2009-07" db="EMBL/GenBank/DDBJ databases">
        <title>Complete sequence of Geobacter sp. M21.</title>
        <authorList>
            <consortium name="US DOE Joint Genome Institute"/>
            <person name="Lucas S."/>
            <person name="Copeland A."/>
            <person name="Lapidus A."/>
            <person name="Glavina del Rio T."/>
            <person name="Dalin E."/>
            <person name="Tice H."/>
            <person name="Bruce D."/>
            <person name="Goodwin L."/>
            <person name="Pitluck S."/>
            <person name="Saunders E."/>
            <person name="Brettin T."/>
            <person name="Detter J.C."/>
            <person name="Han C."/>
            <person name="Larimer F."/>
            <person name="Land M."/>
            <person name="Hauser L."/>
            <person name="Kyrpides N."/>
            <person name="Ovchinnikova G."/>
            <person name="Lovley D."/>
        </authorList>
    </citation>
    <scope>NUCLEOTIDE SEQUENCE [LARGE SCALE GENOMIC DNA]</scope>
    <source>
        <strain evidence="2">M21</strain>
    </source>
</reference>
<dbReference type="KEGG" id="gem:GM21_3666"/>
<dbReference type="AlphaFoldDB" id="C6E6Q9"/>
<name>C6E6Q9_GEOSM</name>
<evidence type="ECO:0000313" key="2">
    <source>
        <dbReference type="EMBL" id="ACT19687.1"/>
    </source>
</evidence>
<gene>
    <name evidence="2" type="ordered locus">GM21_3666</name>
</gene>
<protein>
    <submittedName>
        <fullName evidence="2">Uncharacterized protein</fullName>
    </submittedName>
</protein>
<dbReference type="HOGENOM" id="CLU_1872485_0_0_7"/>
<dbReference type="STRING" id="443144.GM21_3666"/>
<sequence>MDLLDQEDVDEFRAAMRDVTDTFHRSPITLRRANGAEVELLVGMKPDDAEENGESQGELSVRDDRSEQVERWVISVSRDYLQELGLIDPAAPEAQQLLITVEDWVLIKGKRFAIIALTDRAIFRGVPILVRLTVAR</sequence>